<feature type="chain" id="PRO_5025500080" evidence="1">
    <location>
        <begin position="29"/>
        <end position="473"/>
    </location>
</feature>
<geneLocation type="plasmid" evidence="4">
    <name>unnamed2</name>
</geneLocation>
<evidence type="ECO:0000256" key="1">
    <source>
        <dbReference type="SAM" id="SignalP"/>
    </source>
</evidence>
<dbReference type="Gene3D" id="2.60.40.1610">
    <property type="entry name" value="Domain of unknown function DUF1254"/>
    <property type="match status" value="1"/>
</dbReference>
<evidence type="ECO:0000259" key="2">
    <source>
        <dbReference type="Pfam" id="PF06742"/>
    </source>
</evidence>
<dbReference type="PANTHER" id="PTHR36509">
    <property type="entry name" value="BLL3101 PROTEIN"/>
    <property type="match status" value="1"/>
</dbReference>
<dbReference type="PANTHER" id="PTHR36509:SF2">
    <property type="entry name" value="BLL3101 PROTEIN"/>
    <property type="match status" value="1"/>
</dbReference>
<dbReference type="InterPro" id="IPR010679">
    <property type="entry name" value="DUF1254"/>
</dbReference>
<dbReference type="InterPro" id="IPR037049">
    <property type="entry name" value="DUF1214_C_sf"/>
</dbReference>
<keyword evidence="1" id="KW-0732">Signal</keyword>
<dbReference type="Pfam" id="PF06863">
    <property type="entry name" value="DUF1254"/>
    <property type="match status" value="1"/>
</dbReference>
<dbReference type="Proteomes" id="UP000422569">
    <property type="component" value="Plasmid unnamed2"/>
</dbReference>
<sequence>MISSAAAAIRRYSLALGAFIGLGATAVAQTALSPEETYALARDAYLFAYPIVSMDVTMRQATNVPDAATVNLRAPVNQFAHARAYPKADEKDVVRYNFDTLYSMAWLDLSSEPLILSVPDTQGRYYLLPMLDMWTDVFSVVGSRTTGTKAANYAIVGPDWRGALPAGVEKIVAPTPAIWILGRTKTDGPADYDNVHKVQDGYRLTPLSRWGKAYAPPKSLPTDPSIDDKTPPLVQVNKLDGVAMLTRLADLMVKYPPHPNDYPILFRLRQLGLEPGKSFDASKLDPQIKSIVNKAAKDTITAMPVKMLTMTPAENGWNIGREHMGTYGTAYQWRALIALGGLGANLPEDAVYPTAFTDGEGKPLNGANKYLLHFAKGQTPPANAFWSITMYDKDGFQVPNPIDRYAIGSYDKLEYNTDGSIDIYVQADSPGKGKEANWLPAPRAAFQPTMRLYSPRREVLDGSWSPPPLKRVN</sequence>
<dbReference type="InterPro" id="IPR037050">
    <property type="entry name" value="DUF1254_sf"/>
</dbReference>
<dbReference type="InterPro" id="IPR010621">
    <property type="entry name" value="DUF1214"/>
</dbReference>
<evidence type="ECO:0000259" key="3">
    <source>
        <dbReference type="Pfam" id="PF06863"/>
    </source>
</evidence>
<feature type="signal peptide" evidence="1">
    <location>
        <begin position="1"/>
        <end position="28"/>
    </location>
</feature>
<keyword evidence="4" id="KW-0614">Plasmid</keyword>
<gene>
    <name evidence="4" type="ORF">F7D14_20985</name>
</gene>
<dbReference type="EMBL" id="CP044333">
    <property type="protein sequence ID" value="QGN00061.1"/>
    <property type="molecule type" value="Genomic_DNA"/>
</dbReference>
<feature type="domain" description="DUF1254" evidence="3">
    <location>
        <begin position="76"/>
        <end position="206"/>
    </location>
</feature>
<evidence type="ECO:0000313" key="4">
    <source>
        <dbReference type="EMBL" id="QGN00061.1"/>
    </source>
</evidence>
<keyword evidence="5" id="KW-1185">Reference proteome</keyword>
<protein>
    <submittedName>
        <fullName evidence="4">DUF1254 domain-containing protein</fullName>
    </submittedName>
</protein>
<dbReference type="AlphaFoldDB" id="A0A6B8MHD9"/>
<reference evidence="4 5" key="1">
    <citation type="submission" date="2019-09" db="EMBL/GenBank/DDBJ databases">
        <title>Isolation and complete genome sequencing of Methylocystis species.</title>
        <authorList>
            <person name="Rumah B.L."/>
            <person name="Stead C.E."/>
            <person name="Stevens B.C."/>
            <person name="Minton N.P."/>
            <person name="Grosse-Honebrink A."/>
            <person name="Zhang Y."/>
        </authorList>
    </citation>
    <scope>NUCLEOTIDE SEQUENCE [LARGE SCALE GENOMIC DNA]</scope>
    <source>
        <strain evidence="4 5">BRCS2</strain>
        <plasmid evidence="4 5">unnamed2</plasmid>
    </source>
</reference>
<accession>A0A6B8MHD9</accession>
<proteinExistence type="predicted"/>
<evidence type="ECO:0000313" key="5">
    <source>
        <dbReference type="Proteomes" id="UP000422569"/>
    </source>
</evidence>
<dbReference type="RefSeq" id="WP_051001155.1">
    <property type="nucleotide sequence ID" value="NZ_CP044333.1"/>
</dbReference>
<name>A0A6B8MHD9_9HYPH</name>
<dbReference type="KEGG" id="mpar:F7D14_20985"/>
<organism evidence="4 5">
    <name type="scientific">Methylocystis parvus</name>
    <dbReference type="NCBI Taxonomy" id="134"/>
    <lineage>
        <taxon>Bacteria</taxon>
        <taxon>Pseudomonadati</taxon>
        <taxon>Pseudomonadota</taxon>
        <taxon>Alphaproteobacteria</taxon>
        <taxon>Hyphomicrobiales</taxon>
        <taxon>Methylocystaceae</taxon>
        <taxon>Methylocystis</taxon>
    </lineage>
</organism>
<feature type="domain" description="DUF1214" evidence="2">
    <location>
        <begin position="349"/>
        <end position="456"/>
    </location>
</feature>
<dbReference type="Gene3D" id="2.60.120.600">
    <property type="entry name" value="Domain of unknown function DUF1214, C-terminal domain"/>
    <property type="match status" value="1"/>
</dbReference>
<dbReference type="SUPFAM" id="SSF160935">
    <property type="entry name" value="VPA0735-like"/>
    <property type="match status" value="1"/>
</dbReference>
<dbReference type="Pfam" id="PF06742">
    <property type="entry name" value="DUF1214"/>
    <property type="match status" value="1"/>
</dbReference>